<comment type="caution">
    <text evidence="1">The sequence shown here is derived from an EMBL/GenBank/DDBJ whole genome shotgun (WGS) entry which is preliminary data.</text>
</comment>
<reference evidence="1 2" key="1">
    <citation type="submission" date="2024-07" db="EMBL/GenBank/DDBJ databases">
        <title>Section-level genome sequencing and comparative genomics of Aspergillus sections Usti and Cavernicolus.</title>
        <authorList>
            <consortium name="Lawrence Berkeley National Laboratory"/>
            <person name="Nybo J.L."/>
            <person name="Vesth T.C."/>
            <person name="Theobald S."/>
            <person name="Frisvad J.C."/>
            <person name="Larsen T.O."/>
            <person name="Kjaerboelling I."/>
            <person name="Rothschild-Mancinelli K."/>
            <person name="Lyhne E.K."/>
            <person name="Kogle M.E."/>
            <person name="Barry K."/>
            <person name="Clum A."/>
            <person name="Na H."/>
            <person name="Ledsgaard L."/>
            <person name="Lin J."/>
            <person name="Lipzen A."/>
            <person name="Kuo A."/>
            <person name="Riley R."/>
            <person name="Mondo S."/>
            <person name="Labutti K."/>
            <person name="Haridas S."/>
            <person name="Pangalinan J."/>
            <person name="Salamov A.A."/>
            <person name="Simmons B.A."/>
            <person name="Magnuson J.K."/>
            <person name="Chen J."/>
            <person name="Drula E."/>
            <person name="Henrissat B."/>
            <person name="Wiebenga A."/>
            <person name="Lubbers R.J."/>
            <person name="Gomes A.C."/>
            <person name="Macurrencykelacurrency M.R."/>
            <person name="Stajich J."/>
            <person name="Grigoriev I.V."/>
            <person name="Mortensen U.H."/>
            <person name="De Vries R.P."/>
            <person name="Baker S.E."/>
            <person name="Andersen M.R."/>
        </authorList>
    </citation>
    <scope>NUCLEOTIDE SEQUENCE [LARGE SCALE GENOMIC DNA]</scope>
    <source>
        <strain evidence="1 2">CBS 449.75</strain>
    </source>
</reference>
<accession>A0ABR4LFJ3</accession>
<dbReference type="RefSeq" id="XP_070881207.1">
    <property type="nucleotide sequence ID" value="XM_071030451.1"/>
</dbReference>
<keyword evidence="2" id="KW-1185">Reference proteome</keyword>
<proteinExistence type="predicted"/>
<evidence type="ECO:0000313" key="1">
    <source>
        <dbReference type="EMBL" id="KAL2862228.1"/>
    </source>
</evidence>
<organism evidence="1 2">
    <name type="scientific">Aspergillus lucknowensis</name>
    <dbReference type="NCBI Taxonomy" id="176173"/>
    <lineage>
        <taxon>Eukaryota</taxon>
        <taxon>Fungi</taxon>
        <taxon>Dikarya</taxon>
        <taxon>Ascomycota</taxon>
        <taxon>Pezizomycotina</taxon>
        <taxon>Eurotiomycetes</taxon>
        <taxon>Eurotiomycetidae</taxon>
        <taxon>Eurotiales</taxon>
        <taxon>Aspergillaceae</taxon>
        <taxon>Aspergillus</taxon>
        <taxon>Aspergillus subgen. Nidulantes</taxon>
    </lineage>
</organism>
<evidence type="ECO:0000313" key="2">
    <source>
        <dbReference type="Proteomes" id="UP001610432"/>
    </source>
</evidence>
<gene>
    <name evidence="1" type="ORF">BJX67DRAFT_366843</name>
</gene>
<name>A0ABR4LFJ3_9EURO</name>
<protein>
    <submittedName>
        <fullName evidence="1">Uncharacterized protein</fullName>
    </submittedName>
</protein>
<dbReference type="Proteomes" id="UP001610432">
    <property type="component" value="Unassembled WGS sequence"/>
</dbReference>
<dbReference type="EMBL" id="JBFXLQ010000071">
    <property type="protein sequence ID" value="KAL2862228.1"/>
    <property type="molecule type" value="Genomic_DNA"/>
</dbReference>
<sequence length="321" mass="35690">MVSASLRNRLHSLWQSLLGPGINHHIENDSIVSQKFLDDNSITLSPYLFSCYGTESQNLNRTPPILFQKRGPEIINNYPINYAAKFPPKDNPLPSVKVGNIFQNERIWFYRGTAIARYMDRWGMAGFPRVLPSGYPDLGSLCGIAATGDPHALNVETPGLNNYSFVGPKWQTYLYESNQYQPDGSSIHPHLILLGVQSTNAHSGTISLGELTTIVTAMRCRAYQPAVFDVDAVLAGEVEQPEDGNPAPSNEDDLAFKDEKRFPVLMVSLIGPQHVRVIYACMDGLKLCVRMSELTRIEPTNELLFRNIASVLLSIPLVESI</sequence>
<dbReference type="GeneID" id="98145523"/>